<dbReference type="GO" id="GO:0031460">
    <property type="term" value="P:glycine betaine transport"/>
    <property type="evidence" value="ECO:0007669"/>
    <property type="project" value="TreeGrafter"/>
</dbReference>
<evidence type="ECO:0000313" key="9">
    <source>
        <dbReference type="Proteomes" id="UP000287756"/>
    </source>
</evidence>
<proteinExistence type="predicted"/>
<dbReference type="AlphaFoldDB" id="A0A410MG42"/>
<feature type="signal peptide" evidence="6">
    <location>
        <begin position="1"/>
        <end position="22"/>
    </location>
</feature>
<keyword evidence="6" id="KW-0732">Signal</keyword>
<protein>
    <submittedName>
        <fullName evidence="8">Glycine/betaine ABC transporter substrate-binding protein</fullName>
    </submittedName>
</protein>
<organism evidence="8 9">
    <name type="scientific">Halobacillus litoralis</name>
    <dbReference type="NCBI Taxonomy" id="45668"/>
    <lineage>
        <taxon>Bacteria</taxon>
        <taxon>Bacillati</taxon>
        <taxon>Bacillota</taxon>
        <taxon>Bacilli</taxon>
        <taxon>Bacillales</taxon>
        <taxon>Bacillaceae</taxon>
        <taxon>Halobacillus</taxon>
    </lineage>
</organism>
<dbReference type="PANTHER" id="PTHR47737:SF1">
    <property type="entry name" value="GLYCINE BETAINE_PROLINE BETAINE TRANSPORT SYSTEM PERMEASE PROTEIN PROW"/>
    <property type="match status" value="1"/>
</dbReference>
<dbReference type="GO" id="GO:0015226">
    <property type="term" value="F:carnitine transmembrane transporter activity"/>
    <property type="evidence" value="ECO:0007669"/>
    <property type="project" value="TreeGrafter"/>
</dbReference>
<dbReference type="Gene3D" id="3.40.190.100">
    <property type="entry name" value="Glycine betaine-binding periplasmic protein, domain 2"/>
    <property type="match status" value="1"/>
</dbReference>
<keyword evidence="3" id="KW-1003">Cell membrane</keyword>
<evidence type="ECO:0000259" key="7">
    <source>
        <dbReference type="Pfam" id="PF04069"/>
    </source>
</evidence>
<dbReference type="PANTHER" id="PTHR47737">
    <property type="entry name" value="GLYCINE BETAINE/PROLINE BETAINE TRANSPORT SYSTEM PERMEASE PROTEIN PROW"/>
    <property type="match status" value="1"/>
</dbReference>
<name>A0A410MG42_9BACI</name>
<reference evidence="8 9" key="1">
    <citation type="submission" date="2018-01" db="EMBL/GenBank/DDBJ databases">
        <title>The whole genome sequencing and assembly of Halobacillus litoralis ERB031 strain.</title>
        <authorList>
            <person name="Lee S.-J."/>
            <person name="Park M.-K."/>
            <person name="Kim J.-Y."/>
            <person name="Lee Y.-J."/>
            <person name="Yi H."/>
            <person name="Bahn Y.-S."/>
            <person name="Kim J.F."/>
            <person name="Lee D.-W."/>
        </authorList>
    </citation>
    <scope>NUCLEOTIDE SEQUENCE [LARGE SCALE GENOMIC DNA]</scope>
    <source>
        <strain evidence="8 9">ERB 031</strain>
    </source>
</reference>
<evidence type="ECO:0000256" key="2">
    <source>
        <dbReference type="ARBA" id="ARBA00022448"/>
    </source>
</evidence>
<keyword evidence="4" id="KW-0472">Membrane</keyword>
<feature type="compositionally biased region" description="Low complexity" evidence="5">
    <location>
        <begin position="29"/>
        <end position="38"/>
    </location>
</feature>
<gene>
    <name evidence="8" type="ORF">HLI_16435</name>
</gene>
<evidence type="ECO:0000256" key="3">
    <source>
        <dbReference type="ARBA" id="ARBA00022475"/>
    </source>
</evidence>
<keyword evidence="2" id="KW-0813">Transport</keyword>
<dbReference type="Pfam" id="PF04069">
    <property type="entry name" value="OpuAC"/>
    <property type="match status" value="1"/>
</dbReference>
<dbReference type="RefSeq" id="WP_128525945.1">
    <property type="nucleotide sequence ID" value="NZ_CP026118.1"/>
</dbReference>
<feature type="domain" description="ABC-type glycine betaine transport system substrate-binding" evidence="7">
    <location>
        <begin position="45"/>
        <end position="287"/>
    </location>
</feature>
<evidence type="ECO:0000256" key="4">
    <source>
        <dbReference type="ARBA" id="ARBA00023136"/>
    </source>
</evidence>
<evidence type="ECO:0000256" key="1">
    <source>
        <dbReference type="ARBA" id="ARBA00004236"/>
    </source>
</evidence>
<dbReference type="InterPro" id="IPR007210">
    <property type="entry name" value="ABC_Gly_betaine_transp_sub-bd"/>
</dbReference>
<dbReference type="PROSITE" id="PS51257">
    <property type="entry name" value="PROKAR_LIPOPROTEIN"/>
    <property type="match status" value="1"/>
</dbReference>
<dbReference type="CDD" id="cd13639">
    <property type="entry name" value="PBP2_OpuAC_like"/>
    <property type="match status" value="1"/>
</dbReference>
<dbReference type="GO" id="GO:0043190">
    <property type="term" value="C:ATP-binding cassette (ABC) transporter complex"/>
    <property type="evidence" value="ECO:0007669"/>
    <property type="project" value="InterPro"/>
</dbReference>
<accession>A0A410MG42</accession>
<dbReference type="Proteomes" id="UP000287756">
    <property type="component" value="Chromosome"/>
</dbReference>
<feature type="region of interest" description="Disordered" evidence="5">
    <location>
        <begin position="24"/>
        <end position="45"/>
    </location>
</feature>
<dbReference type="OrthoDB" id="9787902at2"/>
<evidence type="ECO:0000256" key="5">
    <source>
        <dbReference type="SAM" id="MobiDB-lite"/>
    </source>
</evidence>
<evidence type="ECO:0000256" key="6">
    <source>
        <dbReference type="SAM" id="SignalP"/>
    </source>
</evidence>
<dbReference type="Gene3D" id="3.40.190.10">
    <property type="entry name" value="Periplasmic binding protein-like II"/>
    <property type="match status" value="1"/>
</dbReference>
<dbReference type="GO" id="GO:0005275">
    <property type="term" value="F:amine transmembrane transporter activity"/>
    <property type="evidence" value="ECO:0007669"/>
    <property type="project" value="TreeGrafter"/>
</dbReference>
<evidence type="ECO:0000313" key="8">
    <source>
        <dbReference type="EMBL" id="QAS53677.1"/>
    </source>
</evidence>
<dbReference type="SUPFAM" id="SSF53850">
    <property type="entry name" value="Periplasmic binding protein-like II"/>
    <property type="match status" value="1"/>
</dbReference>
<sequence>MKKVLFGLMTALFLVLVIGCSAEGEESSGESNSEGEQASESKDETIKFGVTPWTSTVPPTKIASLILQDMGYKVEETETNVGGVFMGLSRGDLDVFMDAWFPMHEVHMEKFGDKLERTAVSYPKAETGWVVPAYMEDVNSISDLKGMEDEFGNEMFGIEEGASATKESNELIKAYDLDMKQVNSSEGGMMAQAIRLMEQEKPVVFFGWRPHTMFNKHDLKILSNDQGFFESSSVEVVTNSNLSERAPEAYEFLSNWNISIDEVEKMIVEIEENGKDPEKVAREWIENNQDKVAEMKGE</sequence>
<dbReference type="KEGG" id="hli:HLI_16435"/>
<dbReference type="GO" id="GO:0015871">
    <property type="term" value="P:choline transport"/>
    <property type="evidence" value="ECO:0007669"/>
    <property type="project" value="TreeGrafter"/>
</dbReference>
<feature type="chain" id="PRO_5019017902" evidence="6">
    <location>
        <begin position="23"/>
        <end position="298"/>
    </location>
</feature>
<comment type="subcellular location">
    <subcellularLocation>
        <location evidence="1">Cell membrane</location>
    </subcellularLocation>
</comment>
<dbReference type="EMBL" id="CP026118">
    <property type="protein sequence ID" value="QAS53677.1"/>
    <property type="molecule type" value="Genomic_DNA"/>
</dbReference>